<dbReference type="Pfam" id="PF12973">
    <property type="entry name" value="Cupin_7"/>
    <property type="match status" value="1"/>
</dbReference>
<dbReference type="EMBL" id="BAABJE010000007">
    <property type="protein sequence ID" value="GAA4791904.1"/>
    <property type="molecule type" value="Genomic_DNA"/>
</dbReference>
<evidence type="ECO:0000313" key="2">
    <source>
        <dbReference type="EMBL" id="GAA4791904.1"/>
    </source>
</evidence>
<dbReference type="Proteomes" id="UP001499959">
    <property type="component" value="Unassembled WGS sequence"/>
</dbReference>
<comment type="caution">
    <text evidence="2">The sequence shown here is derived from an EMBL/GenBank/DDBJ whole genome shotgun (WGS) entry which is preliminary data.</text>
</comment>
<evidence type="ECO:0000313" key="3">
    <source>
        <dbReference type="Proteomes" id="UP001499959"/>
    </source>
</evidence>
<evidence type="ECO:0000259" key="1">
    <source>
        <dbReference type="Pfam" id="PF12973"/>
    </source>
</evidence>
<dbReference type="InterPro" id="IPR011051">
    <property type="entry name" value="RmlC_Cupin_sf"/>
</dbReference>
<sequence>MGRMEGVHRLADIVGERPAAVAVAAGGIEAIVVGEGCLRRDLPAPPGARAWLVEMAAGSEWPRIDRHDTGEAYFVLSGEVIEGDVRYPAGTQVVFAPGSLHRPRTDTGTCLLGFNLDVGAYLGAGGDPAALSGQLHVQQG</sequence>
<organism evidence="2 3">
    <name type="scientific">Lysobacter hankyongensis</name>
    <dbReference type="NCBI Taxonomy" id="1176535"/>
    <lineage>
        <taxon>Bacteria</taxon>
        <taxon>Pseudomonadati</taxon>
        <taxon>Pseudomonadota</taxon>
        <taxon>Gammaproteobacteria</taxon>
        <taxon>Lysobacterales</taxon>
        <taxon>Lysobacteraceae</taxon>
        <taxon>Lysobacter</taxon>
    </lineage>
</organism>
<accession>A0ABP9BBK7</accession>
<keyword evidence="3" id="KW-1185">Reference proteome</keyword>
<dbReference type="SUPFAM" id="SSF51182">
    <property type="entry name" value="RmlC-like cupins"/>
    <property type="match status" value="1"/>
</dbReference>
<name>A0ABP9BBK7_9GAMM</name>
<gene>
    <name evidence="2" type="ORF">GCM10023307_16520</name>
</gene>
<protein>
    <recommendedName>
        <fullName evidence="1">ChrR-like cupin domain-containing protein</fullName>
    </recommendedName>
</protein>
<dbReference type="Gene3D" id="2.60.120.10">
    <property type="entry name" value="Jelly Rolls"/>
    <property type="match status" value="1"/>
</dbReference>
<reference evidence="3" key="1">
    <citation type="journal article" date="2019" name="Int. J. Syst. Evol. Microbiol.">
        <title>The Global Catalogue of Microorganisms (GCM) 10K type strain sequencing project: providing services to taxonomists for standard genome sequencing and annotation.</title>
        <authorList>
            <consortium name="The Broad Institute Genomics Platform"/>
            <consortium name="The Broad Institute Genome Sequencing Center for Infectious Disease"/>
            <person name="Wu L."/>
            <person name="Ma J."/>
        </authorList>
    </citation>
    <scope>NUCLEOTIDE SEQUENCE [LARGE SCALE GENOMIC DNA]</scope>
    <source>
        <strain evidence="3">JCM 18204</strain>
    </source>
</reference>
<feature type="domain" description="ChrR-like cupin" evidence="1">
    <location>
        <begin position="47"/>
        <end position="113"/>
    </location>
</feature>
<dbReference type="InterPro" id="IPR025979">
    <property type="entry name" value="ChrR-like_cupin_dom"/>
</dbReference>
<dbReference type="InterPro" id="IPR014710">
    <property type="entry name" value="RmlC-like_jellyroll"/>
</dbReference>
<proteinExistence type="predicted"/>